<name>A0A7K3NM22_9BACT</name>
<dbReference type="RefSeq" id="WP_163301302.1">
    <property type="nucleotide sequence ID" value="NZ_JAAGRQ010000016.1"/>
</dbReference>
<keyword evidence="3" id="KW-1185">Reference proteome</keyword>
<organism evidence="2 3">
    <name type="scientific">Desulfolutivibrio sulfodismutans</name>
    <dbReference type="NCBI Taxonomy" id="63561"/>
    <lineage>
        <taxon>Bacteria</taxon>
        <taxon>Pseudomonadati</taxon>
        <taxon>Thermodesulfobacteriota</taxon>
        <taxon>Desulfovibrionia</taxon>
        <taxon>Desulfovibrionales</taxon>
        <taxon>Desulfovibrionaceae</taxon>
        <taxon>Desulfolutivibrio</taxon>
    </lineage>
</organism>
<sequence length="91" mass="9452">MGILFAFAAAILVLYLLEVHWHPHAASHEGESGMGGAGHFDPVSGKEFFGRLLPLFLGAAACPMVFKSAVAGVSMAVAALVLLLAFGAKRD</sequence>
<reference evidence="2 3" key="1">
    <citation type="submission" date="2020-02" db="EMBL/GenBank/DDBJ databases">
        <title>Comparative genomics of sulfur disproportionating microorganisms.</title>
        <authorList>
            <person name="Ward L.M."/>
            <person name="Bertran E."/>
            <person name="Johnston D.T."/>
        </authorList>
    </citation>
    <scope>NUCLEOTIDE SEQUENCE [LARGE SCALE GENOMIC DNA]</scope>
    <source>
        <strain evidence="2 3">DSM 3696</strain>
    </source>
</reference>
<accession>A0A7K3NM22</accession>
<protein>
    <submittedName>
        <fullName evidence="2">Uncharacterized protein</fullName>
    </submittedName>
</protein>
<comment type="caution">
    <text evidence="2">The sequence shown here is derived from an EMBL/GenBank/DDBJ whole genome shotgun (WGS) entry which is preliminary data.</text>
</comment>
<gene>
    <name evidence="2" type="ORF">G3N56_05750</name>
</gene>
<dbReference type="Proteomes" id="UP000469724">
    <property type="component" value="Unassembled WGS sequence"/>
</dbReference>
<keyword evidence="1" id="KW-0812">Transmembrane</keyword>
<keyword evidence="1" id="KW-0472">Membrane</keyword>
<dbReference type="EMBL" id="JAAGRQ010000016">
    <property type="protein sequence ID" value="NDY56249.1"/>
    <property type="molecule type" value="Genomic_DNA"/>
</dbReference>
<evidence type="ECO:0000313" key="3">
    <source>
        <dbReference type="Proteomes" id="UP000469724"/>
    </source>
</evidence>
<dbReference type="AlphaFoldDB" id="A0A7K3NM22"/>
<feature type="transmembrane region" description="Helical" evidence="1">
    <location>
        <begin position="56"/>
        <end position="86"/>
    </location>
</feature>
<proteinExistence type="predicted"/>
<evidence type="ECO:0000256" key="1">
    <source>
        <dbReference type="SAM" id="Phobius"/>
    </source>
</evidence>
<keyword evidence="1" id="KW-1133">Transmembrane helix</keyword>
<evidence type="ECO:0000313" key="2">
    <source>
        <dbReference type="EMBL" id="NDY56249.1"/>
    </source>
</evidence>